<proteinExistence type="predicted"/>
<dbReference type="GO" id="GO:0004386">
    <property type="term" value="F:helicase activity"/>
    <property type="evidence" value="ECO:0007669"/>
    <property type="project" value="UniProtKB-KW"/>
</dbReference>
<dbReference type="InterPro" id="IPR027417">
    <property type="entry name" value="P-loop_NTPase"/>
</dbReference>
<dbReference type="InterPro" id="IPR045455">
    <property type="entry name" value="NrS-1_pol-like_helicase"/>
</dbReference>
<evidence type="ECO:0000256" key="1">
    <source>
        <dbReference type="ARBA" id="ARBA00022741"/>
    </source>
</evidence>
<dbReference type="InterPro" id="IPR006500">
    <property type="entry name" value="Helicase_put_C_phage/plasmid"/>
</dbReference>
<sequence>MPKKKEKENSLHLVEKKDSNFKARPSWAQPIIDQYGNTRGWRAKPNLLAKTILDDNEMFSVVDDNGKSTSYIYNGDYWEPVDLAGIRNIVASYFYDDEYRHAYNLLSSKVVNDTANLVTALMDRRKYEDTFDQSDPLNLNYIPFDYYDYNIMTNQNVEHSPERYFTYKRDYDLEDGDAECTNQWLLESLGGDEKLLELIKILIGASFYRSYKPLQFVIFITGEGGDGKSEFLDYWGSKLIGSRTNSHLSFDQIVKTGTNFALAELYHKELNTYDDLNASYIDSSMMGTAKQLTGGNPFDAEVKNKRNLRFANYATMVFATNDMPEIQNLGFAEKRRIYIFKWHKIPNFEEKYGMLRITKERGAFAKQCIDAFSIAKLRRDTGESQQDVLPKCEAIEENWKQFQLDSDPVARFVASRCEADPEYTGDHGWIVEKHDLYTNFIDWADKHNLKVKGMTERKFNKKIKKLGFQEVVRKVSYKATRVWQNMMLLPDGVENDTDSKIGLKEINY</sequence>
<dbReference type="Pfam" id="PF19263">
    <property type="entry name" value="DUF5906"/>
    <property type="match status" value="1"/>
</dbReference>
<dbReference type="Pfam" id="PF03288">
    <property type="entry name" value="Pox_D5"/>
    <property type="match status" value="1"/>
</dbReference>
<dbReference type="PANTHER" id="PTHR35372">
    <property type="entry name" value="ATP BINDING PROTEIN-RELATED"/>
    <property type="match status" value="1"/>
</dbReference>
<dbReference type="InterPro" id="IPR004968">
    <property type="entry name" value="DNA_primase/NTPase_C"/>
</dbReference>
<accession>A0A7X4KT16</accession>
<evidence type="ECO:0000313" key="6">
    <source>
        <dbReference type="EMBL" id="MYN54635.1"/>
    </source>
</evidence>
<evidence type="ECO:0000256" key="2">
    <source>
        <dbReference type="ARBA" id="ARBA00022801"/>
    </source>
</evidence>
<evidence type="ECO:0000259" key="5">
    <source>
        <dbReference type="PROSITE" id="PS51206"/>
    </source>
</evidence>
<keyword evidence="3" id="KW-0347">Helicase</keyword>
<dbReference type="NCBIfam" id="TIGR01613">
    <property type="entry name" value="primase_Cterm"/>
    <property type="match status" value="1"/>
</dbReference>
<dbReference type="PANTHER" id="PTHR35372:SF2">
    <property type="entry name" value="SF3 HELICASE DOMAIN-CONTAINING PROTEIN"/>
    <property type="match status" value="1"/>
</dbReference>
<name>A0A7X4KT16_9LACO</name>
<reference evidence="6 7" key="1">
    <citation type="submission" date="2020-01" db="EMBL/GenBank/DDBJ databases">
        <title>Vaginal microbiome of pregnant Indian women: Insights into the genome of dominants Lactobacillus species.</title>
        <authorList>
            <person name="Das B."/>
            <person name="Mehta O."/>
            <person name="Ghosh T.S."/>
            <person name="Kothidar A."/>
            <person name="Gowtham M.R."/>
            <person name="Mitra R."/>
            <person name="Kshetrapal P."/>
            <person name="Wadhwa N."/>
            <person name="Thiruvengadam R."/>
            <person name="Nair G.B."/>
            <person name="Bhatnagar S."/>
            <person name="Pore S."/>
        </authorList>
    </citation>
    <scope>NUCLEOTIDE SEQUENCE [LARGE SCALE GENOMIC DNA]</scope>
    <source>
        <strain evidence="6 7">Indica2</strain>
    </source>
</reference>
<keyword evidence="2" id="KW-0378">Hydrolase</keyword>
<evidence type="ECO:0000313" key="7">
    <source>
        <dbReference type="Proteomes" id="UP000460132"/>
    </source>
</evidence>
<dbReference type="EMBL" id="WWFF01000018">
    <property type="protein sequence ID" value="MYN54635.1"/>
    <property type="molecule type" value="Genomic_DNA"/>
</dbReference>
<feature type="domain" description="SF3 helicase" evidence="5">
    <location>
        <begin position="194"/>
        <end position="361"/>
    </location>
</feature>
<evidence type="ECO:0000256" key="3">
    <source>
        <dbReference type="ARBA" id="ARBA00022806"/>
    </source>
</evidence>
<gene>
    <name evidence="6" type="ORF">GTK63_10125</name>
</gene>
<keyword evidence="1" id="KW-0547">Nucleotide-binding</keyword>
<dbReference type="SUPFAM" id="SSF52540">
    <property type="entry name" value="P-loop containing nucleoside triphosphate hydrolases"/>
    <property type="match status" value="1"/>
</dbReference>
<dbReference type="InterPro" id="IPR051620">
    <property type="entry name" value="ORF904-like_C"/>
</dbReference>
<dbReference type="AlphaFoldDB" id="A0A7X4KT16"/>
<dbReference type="RefSeq" id="WP_108468187.1">
    <property type="nucleotide sequence ID" value="NZ_AP025162.1"/>
</dbReference>
<dbReference type="GO" id="GO:0005524">
    <property type="term" value="F:ATP binding"/>
    <property type="evidence" value="ECO:0007669"/>
    <property type="project" value="UniProtKB-KW"/>
</dbReference>
<dbReference type="Gene3D" id="3.40.50.300">
    <property type="entry name" value="P-loop containing nucleotide triphosphate hydrolases"/>
    <property type="match status" value="1"/>
</dbReference>
<dbReference type="InterPro" id="IPR014015">
    <property type="entry name" value="Helicase_SF3_DNA-vir"/>
</dbReference>
<dbReference type="GO" id="GO:0016787">
    <property type="term" value="F:hydrolase activity"/>
    <property type="evidence" value="ECO:0007669"/>
    <property type="project" value="UniProtKB-KW"/>
</dbReference>
<dbReference type="Proteomes" id="UP000460132">
    <property type="component" value="Unassembled WGS sequence"/>
</dbReference>
<keyword evidence="4" id="KW-0067">ATP-binding</keyword>
<protein>
    <submittedName>
        <fullName evidence="6">DNA primase</fullName>
    </submittedName>
</protein>
<evidence type="ECO:0000256" key="4">
    <source>
        <dbReference type="ARBA" id="ARBA00022840"/>
    </source>
</evidence>
<comment type="caution">
    <text evidence="6">The sequence shown here is derived from an EMBL/GenBank/DDBJ whole genome shotgun (WGS) entry which is preliminary data.</text>
</comment>
<dbReference type="PROSITE" id="PS51206">
    <property type="entry name" value="SF3_HELICASE_1"/>
    <property type="match status" value="1"/>
</dbReference>
<organism evidence="6 7">
    <name type="scientific">Lactobacillus crispatus</name>
    <dbReference type="NCBI Taxonomy" id="47770"/>
    <lineage>
        <taxon>Bacteria</taxon>
        <taxon>Bacillati</taxon>
        <taxon>Bacillota</taxon>
        <taxon>Bacilli</taxon>
        <taxon>Lactobacillales</taxon>
        <taxon>Lactobacillaceae</taxon>
        <taxon>Lactobacillus</taxon>
    </lineage>
</organism>